<evidence type="ECO:0000256" key="3">
    <source>
        <dbReference type="ARBA" id="ARBA00022839"/>
    </source>
</evidence>
<dbReference type="EMBL" id="JAJEPR010000016">
    <property type="protein sequence ID" value="MCC2190203.1"/>
    <property type="molecule type" value="Genomic_DNA"/>
</dbReference>
<dbReference type="SMART" id="SM00479">
    <property type="entry name" value="EXOIII"/>
    <property type="match status" value="1"/>
</dbReference>
<dbReference type="AlphaFoldDB" id="A0AAE3DTL4"/>
<dbReference type="RefSeq" id="WP_227615340.1">
    <property type="nucleotide sequence ID" value="NZ_JAJEPR010000016.1"/>
</dbReference>
<protein>
    <submittedName>
        <fullName evidence="5">3'-5' exonuclease</fullName>
    </submittedName>
</protein>
<keyword evidence="6" id="KW-1185">Reference proteome</keyword>
<dbReference type="NCBIfam" id="TIGR00573">
    <property type="entry name" value="dnaq"/>
    <property type="match status" value="1"/>
</dbReference>
<dbReference type="PANTHER" id="PTHR30231:SF4">
    <property type="entry name" value="PROTEIN NEN2"/>
    <property type="match status" value="1"/>
</dbReference>
<keyword evidence="1" id="KW-0540">Nuclease</keyword>
<keyword evidence="3 5" id="KW-0269">Exonuclease</keyword>
<dbReference type="CDD" id="cd06127">
    <property type="entry name" value="DEDDh"/>
    <property type="match status" value="1"/>
</dbReference>
<dbReference type="InterPro" id="IPR012337">
    <property type="entry name" value="RNaseH-like_sf"/>
</dbReference>
<dbReference type="Pfam" id="PF00929">
    <property type="entry name" value="RNase_T"/>
    <property type="match status" value="1"/>
</dbReference>
<evidence type="ECO:0000256" key="2">
    <source>
        <dbReference type="ARBA" id="ARBA00022801"/>
    </source>
</evidence>
<proteinExistence type="predicted"/>
<evidence type="ECO:0000256" key="1">
    <source>
        <dbReference type="ARBA" id="ARBA00022722"/>
    </source>
</evidence>
<organism evidence="5 6">
    <name type="scientific">Fusicatenibacter faecihominis</name>
    <dbReference type="NCBI Taxonomy" id="2881276"/>
    <lineage>
        <taxon>Bacteria</taxon>
        <taxon>Bacillati</taxon>
        <taxon>Bacillota</taxon>
        <taxon>Clostridia</taxon>
        <taxon>Lachnospirales</taxon>
        <taxon>Lachnospiraceae</taxon>
        <taxon>Fusicatenibacter</taxon>
    </lineage>
</organism>
<dbReference type="GO" id="GO:0003677">
    <property type="term" value="F:DNA binding"/>
    <property type="evidence" value="ECO:0007669"/>
    <property type="project" value="InterPro"/>
</dbReference>
<sequence length="237" mass="26594">MTDEIIALDLETTGLNPRTDSILEIGAVRIKNGRVEDTYAAFINIGKKIPEFIVGLTGITDEMAAGGLSLPEALEGFLDFAGEAPVLGHNITFDYSFLKQNFANLGRNFDREGIDTLAIAKKFLPELPSRSLEALCLHYGIGQEKKHRAYEDAVSAYRLYECLGREFQSVSPAAFDPKPLFYQVKKESPITISQKRYLNDLIKYHRIETDAVPEKLTKSEASRMIDNIISRYGKIKR</sequence>
<dbReference type="GO" id="GO:0003887">
    <property type="term" value="F:DNA-directed DNA polymerase activity"/>
    <property type="evidence" value="ECO:0007669"/>
    <property type="project" value="InterPro"/>
</dbReference>
<comment type="caution">
    <text evidence="5">The sequence shown here is derived from an EMBL/GenBank/DDBJ whole genome shotgun (WGS) entry which is preliminary data.</text>
</comment>
<keyword evidence="2" id="KW-0378">Hydrolase</keyword>
<dbReference type="InterPro" id="IPR036397">
    <property type="entry name" value="RNaseH_sf"/>
</dbReference>
<dbReference type="GO" id="GO:0008408">
    <property type="term" value="F:3'-5' exonuclease activity"/>
    <property type="evidence" value="ECO:0007669"/>
    <property type="project" value="TreeGrafter"/>
</dbReference>
<dbReference type="InterPro" id="IPR013520">
    <property type="entry name" value="Ribonucl_H"/>
</dbReference>
<dbReference type="Proteomes" id="UP001197875">
    <property type="component" value="Unassembled WGS sequence"/>
</dbReference>
<evidence type="ECO:0000259" key="4">
    <source>
        <dbReference type="SMART" id="SM00479"/>
    </source>
</evidence>
<dbReference type="GO" id="GO:0006260">
    <property type="term" value="P:DNA replication"/>
    <property type="evidence" value="ECO:0007669"/>
    <property type="project" value="InterPro"/>
</dbReference>
<accession>A0AAE3DTL4</accession>
<dbReference type="InterPro" id="IPR006054">
    <property type="entry name" value="DnaQ"/>
</dbReference>
<evidence type="ECO:0000313" key="5">
    <source>
        <dbReference type="EMBL" id="MCC2190203.1"/>
    </source>
</evidence>
<reference evidence="5 6" key="1">
    <citation type="submission" date="2021-10" db="EMBL/GenBank/DDBJ databases">
        <title>Anaerobic single-cell dispensing facilitates the cultivation of human gut bacteria.</title>
        <authorList>
            <person name="Afrizal A."/>
        </authorList>
    </citation>
    <scope>NUCLEOTIDE SEQUENCE [LARGE SCALE GENOMIC DNA]</scope>
    <source>
        <strain evidence="5 6">CLA-AA-H277</strain>
    </source>
</reference>
<name>A0AAE3DTL4_9FIRM</name>
<gene>
    <name evidence="5" type="ORF">LKD71_10355</name>
</gene>
<dbReference type="PANTHER" id="PTHR30231">
    <property type="entry name" value="DNA POLYMERASE III SUBUNIT EPSILON"/>
    <property type="match status" value="1"/>
</dbReference>
<feature type="domain" description="Exonuclease" evidence="4">
    <location>
        <begin position="4"/>
        <end position="169"/>
    </location>
</feature>
<dbReference type="Gene3D" id="3.30.420.10">
    <property type="entry name" value="Ribonuclease H-like superfamily/Ribonuclease H"/>
    <property type="match status" value="1"/>
</dbReference>
<evidence type="ECO:0000313" key="6">
    <source>
        <dbReference type="Proteomes" id="UP001197875"/>
    </source>
</evidence>
<dbReference type="FunFam" id="3.30.420.10:FF:000045">
    <property type="entry name" value="3'-5' exonuclease DinG"/>
    <property type="match status" value="1"/>
</dbReference>
<dbReference type="SUPFAM" id="SSF53098">
    <property type="entry name" value="Ribonuclease H-like"/>
    <property type="match status" value="1"/>
</dbReference>
<dbReference type="GO" id="GO:0005829">
    <property type="term" value="C:cytosol"/>
    <property type="evidence" value="ECO:0007669"/>
    <property type="project" value="TreeGrafter"/>
</dbReference>